<dbReference type="EMBL" id="NBSK02000004">
    <property type="protein sequence ID" value="KAJ0214255.1"/>
    <property type="molecule type" value="Genomic_DNA"/>
</dbReference>
<proteinExistence type="predicted"/>
<evidence type="ECO:0000256" key="1">
    <source>
        <dbReference type="SAM" id="MobiDB-lite"/>
    </source>
</evidence>
<name>A0A9R1XGZ6_LACSA</name>
<organism evidence="2 3">
    <name type="scientific">Lactuca sativa</name>
    <name type="common">Garden lettuce</name>
    <dbReference type="NCBI Taxonomy" id="4236"/>
    <lineage>
        <taxon>Eukaryota</taxon>
        <taxon>Viridiplantae</taxon>
        <taxon>Streptophyta</taxon>
        <taxon>Embryophyta</taxon>
        <taxon>Tracheophyta</taxon>
        <taxon>Spermatophyta</taxon>
        <taxon>Magnoliopsida</taxon>
        <taxon>eudicotyledons</taxon>
        <taxon>Gunneridae</taxon>
        <taxon>Pentapetalae</taxon>
        <taxon>asterids</taxon>
        <taxon>campanulids</taxon>
        <taxon>Asterales</taxon>
        <taxon>Asteraceae</taxon>
        <taxon>Cichorioideae</taxon>
        <taxon>Cichorieae</taxon>
        <taxon>Lactucinae</taxon>
        <taxon>Lactuca</taxon>
    </lineage>
</organism>
<reference evidence="2 3" key="1">
    <citation type="journal article" date="2017" name="Nat. Commun.">
        <title>Genome assembly with in vitro proximity ligation data and whole-genome triplication in lettuce.</title>
        <authorList>
            <person name="Reyes-Chin-Wo S."/>
            <person name="Wang Z."/>
            <person name="Yang X."/>
            <person name="Kozik A."/>
            <person name="Arikit S."/>
            <person name="Song C."/>
            <person name="Xia L."/>
            <person name="Froenicke L."/>
            <person name="Lavelle D.O."/>
            <person name="Truco M.J."/>
            <person name="Xia R."/>
            <person name="Zhu S."/>
            <person name="Xu C."/>
            <person name="Xu H."/>
            <person name="Xu X."/>
            <person name="Cox K."/>
            <person name="Korf I."/>
            <person name="Meyers B.C."/>
            <person name="Michelmore R.W."/>
        </authorList>
    </citation>
    <scope>NUCLEOTIDE SEQUENCE [LARGE SCALE GENOMIC DNA]</scope>
    <source>
        <strain evidence="3">cv. Salinas</strain>
        <tissue evidence="2">Seedlings</tissue>
    </source>
</reference>
<evidence type="ECO:0000313" key="2">
    <source>
        <dbReference type="EMBL" id="KAJ0214255.1"/>
    </source>
</evidence>
<gene>
    <name evidence="2" type="ORF">LSAT_V11C400210990</name>
</gene>
<dbReference type="Proteomes" id="UP000235145">
    <property type="component" value="Unassembled WGS sequence"/>
</dbReference>
<feature type="region of interest" description="Disordered" evidence="1">
    <location>
        <begin position="117"/>
        <end position="139"/>
    </location>
</feature>
<dbReference type="AlphaFoldDB" id="A0A9R1XGZ6"/>
<accession>A0A9R1XGZ6</accession>
<evidence type="ECO:0000313" key="3">
    <source>
        <dbReference type="Proteomes" id="UP000235145"/>
    </source>
</evidence>
<sequence>MDHKKLAINIDITSYNVNNKSNIYGISRLTENAEIIDELEIKNLIPQPANSDSFMIGSLDIGSHETKVVKIGENLTPSARDNLTATSPIKLISTPTYLKRNLATCIDLDEMENLSISKTARLSPPDEQPTPLLVPKKEK</sequence>
<comment type="caution">
    <text evidence="2">The sequence shown here is derived from an EMBL/GenBank/DDBJ whole genome shotgun (WGS) entry which is preliminary data.</text>
</comment>
<keyword evidence="3" id="KW-1185">Reference proteome</keyword>
<protein>
    <submittedName>
        <fullName evidence="2">Uncharacterized protein</fullName>
    </submittedName>
</protein>